<dbReference type="GO" id="GO:0008270">
    <property type="term" value="F:zinc ion binding"/>
    <property type="evidence" value="ECO:0007669"/>
    <property type="project" value="UniProtKB-KW"/>
</dbReference>
<proteinExistence type="predicted"/>
<protein>
    <submittedName>
        <fullName evidence="4">Putative ovule protein</fullName>
    </submittedName>
</protein>
<sequence>MGVSESSIFYLIEKVKSWISWGTSGLNMDVDSGKTCWECKMRFTDSCNKYNCQICNGVFCGDCCTYSNGCLDVVASGSEGDG</sequence>
<dbReference type="SUPFAM" id="SSF57903">
    <property type="entry name" value="FYVE/PHD zinc finger"/>
    <property type="match status" value="1"/>
</dbReference>
<evidence type="ECO:0000313" key="4">
    <source>
        <dbReference type="EMBL" id="JAP20080.1"/>
    </source>
</evidence>
<name>A0A0V0HJJ2_SOLCH</name>
<dbReference type="InterPro" id="IPR011011">
    <property type="entry name" value="Znf_FYVE_PHD"/>
</dbReference>
<organism evidence="4">
    <name type="scientific">Solanum chacoense</name>
    <name type="common">Chaco potato</name>
    <dbReference type="NCBI Taxonomy" id="4108"/>
    <lineage>
        <taxon>Eukaryota</taxon>
        <taxon>Viridiplantae</taxon>
        <taxon>Streptophyta</taxon>
        <taxon>Embryophyta</taxon>
        <taxon>Tracheophyta</taxon>
        <taxon>Spermatophyta</taxon>
        <taxon>Magnoliopsida</taxon>
        <taxon>eudicotyledons</taxon>
        <taxon>Gunneridae</taxon>
        <taxon>Pentapetalae</taxon>
        <taxon>asterids</taxon>
        <taxon>lamiids</taxon>
        <taxon>Solanales</taxon>
        <taxon>Solanaceae</taxon>
        <taxon>Solanoideae</taxon>
        <taxon>Solaneae</taxon>
        <taxon>Solanum</taxon>
    </lineage>
</organism>
<dbReference type="EMBL" id="GEDG01019276">
    <property type="protein sequence ID" value="JAP20080.1"/>
    <property type="molecule type" value="Transcribed_RNA"/>
</dbReference>
<keyword evidence="2" id="KW-0863">Zinc-finger</keyword>
<reference evidence="4" key="1">
    <citation type="submission" date="2015-12" db="EMBL/GenBank/DDBJ databases">
        <title>Gene expression during late stages of embryo sac development: a critical building block for successful pollen-pistil interactions.</title>
        <authorList>
            <person name="Liu Y."/>
            <person name="Joly V."/>
            <person name="Sabar M."/>
            <person name="Matton D.P."/>
        </authorList>
    </citation>
    <scope>NUCLEOTIDE SEQUENCE</scope>
</reference>
<evidence type="ECO:0000256" key="2">
    <source>
        <dbReference type="ARBA" id="ARBA00022771"/>
    </source>
</evidence>
<keyword evidence="1" id="KW-0479">Metal-binding</keyword>
<evidence type="ECO:0000256" key="1">
    <source>
        <dbReference type="ARBA" id="ARBA00022723"/>
    </source>
</evidence>
<dbReference type="AlphaFoldDB" id="A0A0V0HJJ2"/>
<keyword evidence="3" id="KW-0862">Zinc</keyword>
<accession>A0A0V0HJJ2</accession>
<evidence type="ECO:0000256" key="3">
    <source>
        <dbReference type="ARBA" id="ARBA00022833"/>
    </source>
</evidence>